<evidence type="ECO:0000313" key="2">
    <source>
        <dbReference type="Proteomes" id="UP001054897"/>
    </source>
</evidence>
<gene>
    <name evidence="1" type="ORF">L1F06_015465</name>
</gene>
<proteinExistence type="predicted"/>
<dbReference type="Proteomes" id="UP001054897">
    <property type="component" value="Chromosome"/>
</dbReference>
<keyword evidence="2" id="KW-1185">Reference proteome</keyword>
<name>A0ABY5A532_9GAMM</name>
<sequence length="286" mass="29527">MAVLKVHKVVAALPDPLEPDALYFVRSGAGYTLYVTNGAGLVVAYSPNAVPDDTKLPLAGGLLTGDAFTNAVFGWRVSASDAALQRADARDDATNFSRLHWYGLSDAGATSNFRHAWFDGSAYINVTAAGGVVTFGGQLSAAQFNGSGAGLSALNASNLAAGTLPDARISDTGNQTPTLVNSFSFGGIPLRYRRVGGICYVSGQVSRAAIPLALTIFTLPTGYRPSAGQQSLGEMFGAGNNQRQPFRFSIDTGGVVQATWAAGEATGGTAPTGTLTFTLDFSFPVA</sequence>
<evidence type="ECO:0000313" key="1">
    <source>
        <dbReference type="EMBL" id="USR38068.1"/>
    </source>
</evidence>
<dbReference type="RefSeq" id="WP_129482135.1">
    <property type="nucleotide sequence ID" value="NZ_CP099397.1"/>
</dbReference>
<protein>
    <submittedName>
        <fullName evidence="1">Uncharacterized protein</fullName>
    </submittedName>
</protein>
<dbReference type="EMBL" id="CP099397">
    <property type="protein sequence ID" value="USR38068.1"/>
    <property type="molecule type" value="Genomic_DNA"/>
</dbReference>
<reference evidence="1" key="1">
    <citation type="submission" date="2022-06" db="EMBL/GenBank/DDBJ databases">
        <title>Complete genome of Pseudomonas hydrolytica DSWY01T.</title>
        <authorList>
            <person name="Jung J."/>
            <person name="Jeon C.O."/>
        </authorList>
    </citation>
    <scope>NUCLEOTIDE SEQUENCE</scope>
    <source>
        <strain evidence="1">DSWY01</strain>
    </source>
</reference>
<organism evidence="1 2">
    <name type="scientific">Ectopseudomonas hydrolytica</name>
    <dbReference type="NCBI Taxonomy" id="2493633"/>
    <lineage>
        <taxon>Bacteria</taxon>
        <taxon>Pseudomonadati</taxon>
        <taxon>Pseudomonadota</taxon>
        <taxon>Gammaproteobacteria</taxon>
        <taxon>Pseudomonadales</taxon>
        <taxon>Pseudomonadaceae</taxon>
        <taxon>Ectopseudomonas</taxon>
    </lineage>
</organism>
<accession>A0ABY5A532</accession>
<dbReference type="GeneID" id="300082395"/>